<evidence type="ECO:0000313" key="2">
    <source>
        <dbReference type="Proteomes" id="UP000001572"/>
    </source>
</evidence>
<accession>A6TV34</accession>
<name>A6TV34_ALKMQ</name>
<proteinExistence type="predicted"/>
<gene>
    <name evidence="1" type="ordered locus">Amet_3965</name>
</gene>
<reference evidence="2" key="1">
    <citation type="journal article" date="2016" name="Genome Announc.">
        <title>Complete genome sequence of Alkaliphilus metalliredigens strain QYMF, an alkaliphilic and metal-reducing bacterium isolated from borax-contaminated leachate ponds.</title>
        <authorList>
            <person name="Hwang C."/>
            <person name="Copeland A."/>
            <person name="Lucas S."/>
            <person name="Lapidus A."/>
            <person name="Barry K."/>
            <person name="Detter J.C."/>
            <person name="Glavina Del Rio T."/>
            <person name="Hammon N."/>
            <person name="Israni S."/>
            <person name="Dalin E."/>
            <person name="Tice H."/>
            <person name="Pitluck S."/>
            <person name="Chertkov O."/>
            <person name="Brettin T."/>
            <person name="Bruce D."/>
            <person name="Han C."/>
            <person name="Schmutz J."/>
            <person name="Larimer F."/>
            <person name="Land M.L."/>
            <person name="Hauser L."/>
            <person name="Kyrpides N."/>
            <person name="Mikhailova N."/>
            <person name="Ye Q."/>
            <person name="Zhou J."/>
            <person name="Richardson P."/>
            <person name="Fields M.W."/>
        </authorList>
    </citation>
    <scope>NUCLEOTIDE SEQUENCE [LARGE SCALE GENOMIC DNA]</scope>
    <source>
        <strain evidence="2">QYMF</strain>
    </source>
</reference>
<evidence type="ECO:0000313" key="1">
    <source>
        <dbReference type="EMBL" id="ABR50052.1"/>
    </source>
</evidence>
<dbReference type="Proteomes" id="UP000001572">
    <property type="component" value="Chromosome"/>
</dbReference>
<dbReference type="STRING" id="293826.Amet_3965"/>
<dbReference type="KEGG" id="amt:Amet_3965"/>
<dbReference type="AlphaFoldDB" id="A6TV34"/>
<dbReference type="EMBL" id="CP000724">
    <property type="protein sequence ID" value="ABR50052.1"/>
    <property type="molecule type" value="Genomic_DNA"/>
</dbReference>
<dbReference type="HOGENOM" id="CLU_1352276_0_0_9"/>
<dbReference type="RefSeq" id="WP_012065006.1">
    <property type="nucleotide sequence ID" value="NC_009633.1"/>
</dbReference>
<sequence>MTTELDKTSEKQDVEIVDKVESKPLMLFKTDIDRYSRDITAMSDFFDEYVQQMSLALREQSTLEIVSELPVANLGIINDVIHQADVIMRGNITLLPDFDNLPPDIKSKLKKGIYKVGDSKQVDGNLRAVTLDENDVRVKDITLKKVINDPGNIETARSIGNQLQMRQIYAKLADIQEFQTYQLEKDRDRDIIVPFFDARSLI</sequence>
<dbReference type="eggNOG" id="ENOG5032WMJ">
    <property type="taxonomic scope" value="Bacteria"/>
</dbReference>
<organism evidence="1 2">
    <name type="scientific">Alkaliphilus metalliredigens (strain QYMF)</name>
    <dbReference type="NCBI Taxonomy" id="293826"/>
    <lineage>
        <taxon>Bacteria</taxon>
        <taxon>Bacillati</taxon>
        <taxon>Bacillota</taxon>
        <taxon>Clostridia</taxon>
        <taxon>Peptostreptococcales</taxon>
        <taxon>Natronincolaceae</taxon>
        <taxon>Alkaliphilus</taxon>
    </lineage>
</organism>
<keyword evidence="2" id="KW-1185">Reference proteome</keyword>
<protein>
    <submittedName>
        <fullName evidence="1">Uncharacterized protein</fullName>
    </submittedName>
</protein>